<organism evidence="8">
    <name type="scientific">Mycolicibacterium mucogenicum DSM 44124</name>
    <dbReference type="NCBI Taxonomy" id="1226753"/>
    <lineage>
        <taxon>Bacteria</taxon>
        <taxon>Bacillati</taxon>
        <taxon>Actinomycetota</taxon>
        <taxon>Actinomycetes</taxon>
        <taxon>Mycobacteriales</taxon>
        <taxon>Mycobacteriaceae</taxon>
        <taxon>Mycolicibacterium</taxon>
    </lineage>
</organism>
<evidence type="ECO:0000313" key="9">
    <source>
        <dbReference type="Proteomes" id="UP000309231"/>
    </source>
</evidence>
<dbReference type="InterPro" id="IPR004307">
    <property type="entry name" value="TspO_MBR"/>
</dbReference>
<dbReference type="PANTHER" id="PTHR10057:SF0">
    <property type="entry name" value="TRANSLOCATOR PROTEIN"/>
    <property type="match status" value="1"/>
</dbReference>
<dbReference type="RefSeq" id="WP_029118695.1">
    <property type="nucleotide sequence ID" value="NZ_ANBS01000015.1"/>
</dbReference>
<sequence>MKLKTIGATAAAVAATAIVGGTATGPAVASPWYARLRKPNYQPPRQVFPIVWPLLYADIAVVSADTVDRLVDAGEVRAARRFGTALAINLGLNASWSWVFFNRHRLGAAALTAAALTVSSADLTRRALEVRQLRAAPLAAYPAWCAFATALSTHIWWINRRRRT</sequence>
<gene>
    <name evidence="7" type="ORF">C1S78_016225</name>
    <name evidence="8" type="ORF">C1S78_16185</name>
</gene>
<dbReference type="EMBL" id="CP062008">
    <property type="protein sequence ID" value="QPG67138.1"/>
    <property type="molecule type" value="Genomic_DNA"/>
</dbReference>
<evidence type="ECO:0000256" key="4">
    <source>
        <dbReference type="ARBA" id="ARBA00022989"/>
    </source>
</evidence>
<dbReference type="PIRSF" id="PIRSF005859">
    <property type="entry name" value="PBR"/>
    <property type="match status" value="1"/>
</dbReference>
<dbReference type="KEGG" id="mmuc:C1S78_016225"/>
<protein>
    <submittedName>
        <fullName evidence="8">Tryptophan-rich sensory protein</fullName>
    </submittedName>
</protein>
<reference evidence="7 9" key="2">
    <citation type="journal article" date="2019" name="BMC Evol. Biol.">
        <title>Comparative genomics of Mycobacterium mucogenicum and Mycobacterium neoaurum clade members emphasizing tRNA and non-coding RNA.</title>
        <authorList>
            <person name="Behra P.R.K."/>
            <person name="Pettersson B.M.F."/>
            <person name="Das S."/>
            <person name="Dasgupta S."/>
            <person name="Kirsebom L.A."/>
        </authorList>
    </citation>
    <scope>NUCLEOTIDE SEQUENCE [LARGE SCALE GENOMIC DNA]</scope>
    <source>
        <strain evidence="7 9">DSM 44124</strain>
    </source>
</reference>
<evidence type="ECO:0000256" key="3">
    <source>
        <dbReference type="ARBA" id="ARBA00022692"/>
    </source>
</evidence>
<keyword evidence="5 6" id="KW-0472">Membrane</keyword>
<accession>A0A8H2JDP2</accession>
<dbReference type="Pfam" id="PF03073">
    <property type="entry name" value="TspO_MBR"/>
    <property type="match status" value="1"/>
</dbReference>
<dbReference type="PANTHER" id="PTHR10057">
    <property type="entry name" value="PERIPHERAL-TYPE BENZODIAZEPINE RECEPTOR"/>
    <property type="match status" value="1"/>
</dbReference>
<dbReference type="CDD" id="cd15904">
    <property type="entry name" value="TSPO_MBR"/>
    <property type="match status" value="1"/>
</dbReference>
<dbReference type="FunFam" id="1.20.1260.100:FF:000001">
    <property type="entry name" value="translocator protein 2"/>
    <property type="match status" value="1"/>
</dbReference>
<proteinExistence type="inferred from homology"/>
<dbReference type="EMBL" id="POTL01000001">
    <property type="protein sequence ID" value="TLH53682.1"/>
    <property type="molecule type" value="Genomic_DNA"/>
</dbReference>
<name>A0A8H2JDP2_MYCMU</name>
<reference evidence="7 9" key="3">
    <citation type="journal article" date="2019" name="Sci. Rep.">
        <title>Insight into the biology of Mycobacterium mucogenicum and Mycobacterium neoaurum clade members.</title>
        <authorList>
            <person name="Behra P.R.K."/>
            <person name="Pettersson B.M.F."/>
            <person name="Ramesh M."/>
            <person name="Dasgupta S."/>
            <person name="Kirsebom L.A."/>
        </authorList>
    </citation>
    <scope>NUCLEOTIDE SEQUENCE [LARGE SCALE GENOMIC DNA]</scope>
    <source>
        <strain evidence="7 9">DSM 44124</strain>
    </source>
</reference>
<evidence type="ECO:0000256" key="2">
    <source>
        <dbReference type="ARBA" id="ARBA00007524"/>
    </source>
</evidence>
<dbReference type="Proteomes" id="UP000309231">
    <property type="component" value="Chromosome"/>
</dbReference>
<evidence type="ECO:0000256" key="1">
    <source>
        <dbReference type="ARBA" id="ARBA00004141"/>
    </source>
</evidence>
<comment type="similarity">
    <text evidence="2">Belongs to the TspO/BZRP family.</text>
</comment>
<dbReference type="GO" id="GO:0016020">
    <property type="term" value="C:membrane"/>
    <property type="evidence" value="ECO:0007669"/>
    <property type="project" value="UniProtKB-SubCell"/>
</dbReference>
<evidence type="ECO:0000313" key="7">
    <source>
        <dbReference type="EMBL" id="QPG67138.1"/>
    </source>
</evidence>
<dbReference type="Gene3D" id="1.20.1260.100">
    <property type="entry name" value="TspO/MBR protein"/>
    <property type="match status" value="1"/>
</dbReference>
<evidence type="ECO:0000256" key="6">
    <source>
        <dbReference type="SAM" id="Phobius"/>
    </source>
</evidence>
<dbReference type="AlphaFoldDB" id="A0A8H2JDP2"/>
<reference evidence="8" key="1">
    <citation type="submission" date="2018-01" db="EMBL/GenBank/DDBJ databases">
        <title>Comparative genomics of Mycobacterium mucogenicum and Mycobacterium neoaurum clade members emphasizing tRNA and non-coding RNA.</title>
        <authorList>
            <person name="Behra P.R.K."/>
            <person name="Pettersson B.M.F."/>
            <person name="Das S."/>
            <person name="Dasgupta S."/>
            <person name="Kirsebom L.A."/>
        </authorList>
    </citation>
    <scope>NUCLEOTIDE SEQUENCE</scope>
    <source>
        <strain evidence="8">DSM 44124</strain>
    </source>
</reference>
<keyword evidence="4 6" id="KW-1133">Transmembrane helix</keyword>
<comment type="subcellular location">
    <subcellularLocation>
        <location evidence="1">Membrane</location>
        <topology evidence="1">Multi-pass membrane protein</topology>
    </subcellularLocation>
</comment>
<evidence type="ECO:0000256" key="5">
    <source>
        <dbReference type="ARBA" id="ARBA00023136"/>
    </source>
</evidence>
<keyword evidence="9" id="KW-1185">Reference proteome</keyword>
<dbReference type="InterPro" id="IPR038330">
    <property type="entry name" value="TspO/MBR-related_sf"/>
</dbReference>
<dbReference type="GO" id="GO:0033013">
    <property type="term" value="P:tetrapyrrole metabolic process"/>
    <property type="evidence" value="ECO:0007669"/>
    <property type="project" value="UniProtKB-ARBA"/>
</dbReference>
<dbReference type="GeneID" id="76726474"/>
<feature type="transmembrane region" description="Helical" evidence="6">
    <location>
        <begin position="138"/>
        <end position="158"/>
    </location>
</feature>
<keyword evidence="3 6" id="KW-0812">Transmembrane</keyword>
<evidence type="ECO:0000313" key="8">
    <source>
        <dbReference type="EMBL" id="TLH53682.1"/>
    </source>
</evidence>